<name>A0A2T2Z1J6_9NOCA</name>
<dbReference type="Proteomes" id="UP000241647">
    <property type="component" value="Unassembled WGS sequence"/>
</dbReference>
<evidence type="ECO:0000313" key="1">
    <source>
        <dbReference type="EMBL" id="PSR61630.1"/>
    </source>
</evidence>
<protein>
    <submittedName>
        <fullName evidence="1">Uncharacterized protein</fullName>
    </submittedName>
</protein>
<proteinExistence type="predicted"/>
<gene>
    <name evidence="1" type="ORF">C8259_18995</name>
</gene>
<accession>A0A2T2Z1J6</accession>
<comment type="caution">
    <text evidence="1">The sequence shown here is derived from an EMBL/GenBank/DDBJ whole genome shotgun (WGS) entry which is preliminary data.</text>
</comment>
<dbReference type="EMBL" id="PYHS01000009">
    <property type="protein sequence ID" value="PSR61630.1"/>
    <property type="molecule type" value="Genomic_DNA"/>
</dbReference>
<reference evidence="1 2" key="1">
    <citation type="submission" date="2018-02" db="EMBL/GenBank/DDBJ databases">
        <title>8 Nocardia nova and 1 Nocardia cyriacigeorgica strain used for evolution to TMP-SMX.</title>
        <authorList>
            <person name="Mehta H."/>
            <person name="Weng J."/>
            <person name="Shamoo Y."/>
        </authorList>
    </citation>
    <scope>NUCLEOTIDE SEQUENCE [LARGE SCALE GENOMIC DNA]</scope>
    <source>
        <strain evidence="1 2">ATCC 33727</strain>
    </source>
</reference>
<dbReference type="RefSeq" id="WP_063008267.1">
    <property type="nucleotide sequence ID" value="NZ_PYHS01000009.1"/>
</dbReference>
<dbReference type="AlphaFoldDB" id="A0A2T2Z1J6"/>
<evidence type="ECO:0000313" key="2">
    <source>
        <dbReference type="Proteomes" id="UP000241647"/>
    </source>
</evidence>
<organism evidence="1 2">
    <name type="scientific">Nocardia nova</name>
    <dbReference type="NCBI Taxonomy" id="37330"/>
    <lineage>
        <taxon>Bacteria</taxon>
        <taxon>Bacillati</taxon>
        <taxon>Actinomycetota</taxon>
        <taxon>Actinomycetes</taxon>
        <taxon>Mycobacteriales</taxon>
        <taxon>Nocardiaceae</taxon>
        <taxon>Nocardia</taxon>
    </lineage>
</organism>
<sequence>MSDYLSMSPEMVRQQANSFHDAAQALSDVSGSWGTMLEPDALGENYKTIAGDIIKGFDHVTAVVKNWSVACGAFGDALTQSADVVQYTDAQFAGDIGKVAFDSAGDLTSGGK</sequence>